<feature type="domain" description="Zinc finger DksA/TraR C4-type" evidence="5">
    <location>
        <begin position="33"/>
        <end position="65"/>
    </location>
</feature>
<keyword evidence="3" id="KW-0862">Zinc</keyword>
<evidence type="ECO:0000259" key="5">
    <source>
        <dbReference type="Pfam" id="PF01258"/>
    </source>
</evidence>
<organism evidence="6 7">
    <name type="scientific">Microbulbifer epialgicus</name>
    <dbReference type="NCBI Taxonomy" id="393907"/>
    <lineage>
        <taxon>Bacteria</taxon>
        <taxon>Pseudomonadati</taxon>
        <taxon>Pseudomonadota</taxon>
        <taxon>Gammaproteobacteria</taxon>
        <taxon>Cellvibrionales</taxon>
        <taxon>Microbulbiferaceae</taxon>
        <taxon>Microbulbifer</taxon>
    </lineage>
</organism>
<keyword evidence="2" id="KW-0863">Zinc-finger</keyword>
<dbReference type="EMBL" id="JBGMEK010000012">
    <property type="protein sequence ID" value="MFA0810846.1"/>
    <property type="molecule type" value="Genomic_DNA"/>
</dbReference>
<name>A0ABV4NY33_9GAMM</name>
<gene>
    <name evidence="6" type="ORF">ACCI49_07910</name>
</gene>
<keyword evidence="7" id="KW-1185">Reference proteome</keyword>
<evidence type="ECO:0000256" key="3">
    <source>
        <dbReference type="ARBA" id="ARBA00022833"/>
    </source>
</evidence>
<dbReference type="RefSeq" id="WP_371838418.1">
    <property type="nucleotide sequence ID" value="NZ_JBGMEK010000012.1"/>
</dbReference>
<proteinExistence type="predicted"/>
<protein>
    <submittedName>
        <fullName evidence="6">TraR/DksA C4-type zinc finger protein</fullName>
    </submittedName>
</protein>
<evidence type="ECO:0000313" key="6">
    <source>
        <dbReference type="EMBL" id="MFA0810846.1"/>
    </source>
</evidence>
<dbReference type="Proteomes" id="UP001569428">
    <property type="component" value="Unassembled WGS sequence"/>
</dbReference>
<dbReference type="InterPro" id="IPR000962">
    <property type="entry name" value="Znf_DskA_TraR"/>
</dbReference>
<evidence type="ECO:0000313" key="7">
    <source>
        <dbReference type="Proteomes" id="UP001569428"/>
    </source>
</evidence>
<accession>A0ABV4NY33</accession>
<keyword evidence="1" id="KW-0479">Metal-binding</keyword>
<dbReference type="PANTHER" id="PTHR38777">
    <property type="entry name" value="FELS-2 PROPHAGE PROTEIN"/>
    <property type="match status" value="1"/>
</dbReference>
<dbReference type="PANTHER" id="PTHR38777:SF1">
    <property type="entry name" value="DNAK SUPPRESSOR PROTEIN"/>
    <property type="match status" value="1"/>
</dbReference>
<reference evidence="6 7" key="1">
    <citation type="submission" date="2024-08" db="EMBL/GenBank/DDBJ databases">
        <authorList>
            <person name="Ishaq N."/>
        </authorList>
    </citation>
    <scope>NUCLEOTIDE SEQUENCE [LARGE SCALE GENOMIC DNA]</scope>
    <source>
        <strain evidence="6 7">DSM 18651</strain>
    </source>
</reference>
<evidence type="ECO:0000256" key="2">
    <source>
        <dbReference type="ARBA" id="ARBA00022771"/>
    </source>
</evidence>
<evidence type="ECO:0000256" key="1">
    <source>
        <dbReference type="ARBA" id="ARBA00022723"/>
    </source>
</evidence>
<dbReference type="Pfam" id="PF01258">
    <property type="entry name" value="zf-dskA_traR"/>
    <property type="match status" value="1"/>
</dbReference>
<sequence>MPDLLDRASQLEEEARKRSLDTQRNQINFDKPSLENCEDCDGPIPKARQAFGAVTRCVECQGFFENTGR</sequence>
<evidence type="ECO:0000256" key="4">
    <source>
        <dbReference type="SAM" id="MobiDB-lite"/>
    </source>
</evidence>
<feature type="compositionally biased region" description="Basic and acidic residues" evidence="4">
    <location>
        <begin position="1"/>
        <end position="21"/>
    </location>
</feature>
<dbReference type="Gene3D" id="1.20.120.910">
    <property type="entry name" value="DksA, coiled-coil domain"/>
    <property type="match status" value="1"/>
</dbReference>
<comment type="caution">
    <text evidence="6">The sequence shown here is derived from an EMBL/GenBank/DDBJ whole genome shotgun (WGS) entry which is preliminary data.</text>
</comment>
<feature type="region of interest" description="Disordered" evidence="4">
    <location>
        <begin position="1"/>
        <end position="27"/>
    </location>
</feature>